<keyword evidence="6" id="KW-0032">Aminotransferase</keyword>
<dbReference type="PANTHER" id="PTHR30244:SF36">
    <property type="entry name" value="3-OXO-GLUCOSE-6-PHOSPHATE:GLUTAMATE AMINOTRANSFERASE"/>
    <property type="match status" value="1"/>
</dbReference>
<proteinExistence type="inferred from homology"/>
<dbReference type="CDD" id="cd00616">
    <property type="entry name" value="AHBA_syn"/>
    <property type="match status" value="1"/>
</dbReference>
<dbReference type="EMBL" id="CP073767">
    <property type="protein sequence ID" value="UWZ53080.1"/>
    <property type="molecule type" value="Genomic_DNA"/>
</dbReference>
<dbReference type="GO" id="GO:0000271">
    <property type="term" value="P:polysaccharide biosynthetic process"/>
    <property type="evidence" value="ECO:0007669"/>
    <property type="project" value="TreeGrafter"/>
</dbReference>
<evidence type="ECO:0000256" key="4">
    <source>
        <dbReference type="PIRSR" id="PIRSR000390-2"/>
    </source>
</evidence>
<keyword evidence="7" id="KW-1185">Reference proteome</keyword>
<evidence type="ECO:0000256" key="2">
    <source>
        <dbReference type="ARBA" id="ARBA00037999"/>
    </source>
</evidence>
<comment type="similarity">
    <text evidence="2 5">Belongs to the DegT/DnrJ/EryC1 family.</text>
</comment>
<evidence type="ECO:0000256" key="1">
    <source>
        <dbReference type="ARBA" id="ARBA00022898"/>
    </source>
</evidence>
<organism evidence="6 7">
    <name type="scientific">Dactylosporangium aurantiacum</name>
    <dbReference type="NCBI Taxonomy" id="35754"/>
    <lineage>
        <taxon>Bacteria</taxon>
        <taxon>Bacillati</taxon>
        <taxon>Actinomycetota</taxon>
        <taxon>Actinomycetes</taxon>
        <taxon>Micromonosporales</taxon>
        <taxon>Micromonosporaceae</taxon>
        <taxon>Dactylosporangium</taxon>
    </lineage>
</organism>
<dbReference type="InterPro" id="IPR015422">
    <property type="entry name" value="PyrdxlP-dep_Trfase_small"/>
</dbReference>
<dbReference type="InterPro" id="IPR015421">
    <property type="entry name" value="PyrdxlP-dep_Trfase_major"/>
</dbReference>
<feature type="modified residue" description="N6-(pyridoxal phosphate)lysine" evidence="4">
    <location>
        <position position="183"/>
    </location>
</feature>
<keyword evidence="6" id="KW-0808">Transferase</keyword>
<sequence length="373" mass="38886">MNDLVTLHAPLAGALTAAVRRVLDSGWFILGREVAAFEEAFAAYCGVPHAVGVGNGTDAIELALAGVGAGRGSRVALAANAGGYGTTAVLALGAEPVYVDVDEATATMDPACLDRAGRDGGFDAVLVTHLYGRLADMAALRAVADRHGAAVVEDCAQAHGATRAGRRAGAWGDAAAFSFYPTKNLGALGDAGAVVTADAGVAGRVRRLRQYGWDRKYHQADGPARNSRMDELQAAVLGVKLPHLDDWNARRARVAARYAATVRHPALTLPHVAAGEHVAHLYVLRAADRAARDALAAHLRAAGVPHDVHYPVPDHRQPVHGGRFDALTLPVTERLCAQVLSVPCHPALGDDDVDRVTAALDAFRGAEVTTCTA</sequence>
<dbReference type="Pfam" id="PF01041">
    <property type="entry name" value="DegT_DnrJ_EryC1"/>
    <property type="match status" value="1"/>
</dbReference>
<dbReference type="InterPro" id="IPR000653">
    <property type="entry name" value="DegT/StrS_aminotransferase"/>
</dbReference>
<dbReference type="GO" id="GO:0030170">
    <property type="term" value="F:pyridoxal phosphate binding"/>
    <property type="evidence" value="ECO:0007669"/>
    <property type="project" value="TreeGrafter"/>
</dbReference>
<dbReference type="SUPFAM" id="SSF53383">
    <property type="entry name" value="PLP-dependent transferases"/>
    <property type="match status" value="1"/>
</dbReference>
<dbReference type="AlphaFoldDB" id="A0A9Q9MFW5"/>
<gene>
    <name evidence="6" type="ORF">Daura_41885</name>
</gene>
<dbReference type="GO" id="GO:0008483">
    <property type="term" value="F:transaminase activity"/>
    <property type="evidence" value="ECO:0007669"/>
    <property type="project" value="UniProtKB-KW"/>
</dbReference>
<evidence type="ECO:0000313" key="7">
    <source>
        <dbReference type="Proteomes" id="UP001058003"/>
    </source>
</evidence>
<protein>
    <submittedName>
        <fullName evidence="6">DegT/DnrJ/EryC1/StrS family aminotransferase</fullName>
    </submittedName>
</protein>
<evidence type="ECO:0000313" key="6">
    <source>
        <dbReference type="EMBL" id="UWZ53080.1"/>
    </source>
</evidence>
<feature type="active site" description="Proton acceptor" evidence="3">
    <location>
        <position position="183"/>
    </location>
</feature>
<dbReference type="RefSeq" id="WP_033356691.1">
    <property type="nucleotide sequence ID" value="NZ_CP073767.1"/>
</dbReference>
<keyword evidence="1 4" id="KW-0663">Pyridoxal phosphate</keyword>
<name>A0A9Q9MFW5_9ACTN</name>
<dbReference type="Gene3D" id="3.90.1150.10">
    <property type="entry name" value="Aspartate Aminotransferase, domain 1"/>
    <property type="match status" value="1"/>
</dbReference>
<dbReference type="OrthoDB" id="5342089at2"/>
<dbReference type="Proteomes" id="UP001058003">
    <property type="component" value="Chromosome"/>
</dbReference>
<reference evidence="6" key="1">
    <citation type="submission" date="2021-04" db="EMBL/GenBank/DDBJ databases">
        <title>Dactylosporangium aurantiacum NRRL B-8018 full assembly.</title>
        <authorList>
            <person name="Hartkoorn R.C."/>
            <person name="Beaudoing E."/>
            <person name="Hot D."/>
        </authorList>
    </citation>
    <scope>NUCLEOTIDE SEQUENCE</scope>
    <source>
        <strain evidence="6">NRRL B-8018</strain>
    </source>
</reference>
<dbReference type="KEGG" id="daur:Daura_41885"/>
<dbReference type="PIRSF" id="PIRSF000390">
    <property type="entry name" value="PLP_StrS"/>
    <property type="match status" value="1"/>
</dbReference>
<accession>A0A9Q9MFW5</accession>
<evidence type="ECO:0000256" key="5">
    <source>
        <dbReference type="RuleBase" id="RU004508"/>
    </source>
</evidence>
<dbReference type="PANTHER" id="PTHR30244">
    <property type="entry name" value="TRANSAMINASE"/>
    <property type="match status" value="1"/>
</dbReference>
<dbReference type="InterPro" id="IPR015424">
    <property type="entry name" value="PyrdxlP-dep_Trfase"/>
</dbReference>
<evidence type="ECO:0000256" key="3">
    <source>
        <dbReference type="PIRSR" id="PIRSR000390-1"/>
    </source>
</evidence>
<dbReference type="Gene3D" id="3.40.640.10">
    <property type="entry name" value="Type I PLP-dependent aspartate aminotransferase-like (Major domain)"/>
    <property type="match status" value="1"/>
</dbReference>